<dbReference type="EMBL" id="CM055100">
    <property type="protein sequence ID" value="KAJ7544357.1"/>
    <property type="molecule type" value="Genomic_DNA"/>
</dbReference>
<protein>
    <submittedName>
        <fullName evidence="1">Uncharacterized protein</fullName>
    </submittedName>
</protein>
<organism evidence="1 2">
    <name type="scientific">Diphasiastrum complanatum</name>
    <name type="common">Issler's clubmoss</name>
    <name type="synonym">Lycopodium complanatum</name>
    <dbReference type="NCBI Taxonomy" id="34168"/>
    <lineage>
        <taxon>Eukaryota</taxon>
        <taxon>Viridiplantae</taxon>
        <taxon>Streptophyta</taxon>
        <taxon>Embryophyta</taxon>
        <taxon>Tracheophyta</taxon>
        <taxon>Lycopodiopsida</taxon>
        <taxon>Lycopodiales</taxon>
        <taxon>Lycopodiaceae</taxon>
        <taxon>Lycopodioideae</taxon>
        <taxon>Diphasiastrum</taxon>
    </lineage>
</organism>
<proteinExistence type="predicted"/>
<accession>A0ACC2CQW0</accession>
<dbReference type="Proteomes" id="UP001162992">
    <property type="component" value="Chromosome 9"/>
</dbReference>
<keyword evidence="2" id="KW-1185">Reference proteome</keyword>
<gene>
    <name evidence="1" type="ORF">O6H91_09G075100</name>
</gene>
<reference evidence="2" key="1">
    <citation type="journal article" date="2024" name="Proc. Natl. Acad. Sci. U.S.A.">
        <title>Extraordinary preservation of gene collinearity over three hundred million years revealed in homosporous lycophytes.</title>
        <authorList>
            <person name="Li C."/>
            <person name="Wickell D."/>
            <person name="Kuo L.Y."/>
            <person name="Chen X."/>
            <person name="Nie B."/>
            <person name="Liao X."/>
            <person name="Peng D."/>
            <person name="Ji J."/>
            <person name="Jenkins J."/>
            <person name="Williams M."/>
            <person name="Shu S."/>
            <person name="Plott C."/>
            <person name="Barry K."/>
            <person name="Rajasekar S."/>
            <person name="Grimwood J."/>
            <person name="Han X."/>
            <person name="Sun S."/>
            <person name="Hou Z."/>
            <person name="He W."/>
            <person name="Dai G."/>
            <person name="Sun C."/>
            <person name="Schmutz J."/>
            <person name="Leebens-Mack J.H."/>
            <person name="Li F.W."/>
            <person name="Wang L."/>
        </authorList>
    </citation>
    <scope>NUCLEOTIDE SEQUENCE [LARGE SCALE GENOMIC DNA]</scope>
    <source>
        <strain evidence="2">cv. PW_Plant_1</strain>
    </source>
</reference>
<name>A0ACC2CQW0_DIPCM</name>
<comment type="caution">
    <text evidence="1">The sequence shown here is derived from an EMBL/GenBank/DDBJ whole genome shotgun (WGS) entry which is preliminary data.</text>
</comment>
<evidence type="ECO:0000313" key="2">
    <source>
        <dbReference type="Proteomes" id="UP001162992"/>
    </source>
</evidence>
<evidence type="ECO:0000313" key="1">
    <source>
        <dbReference type="EMBL" id="KAJ7544357.1"/>
    </source>
</evidence>
<sequence length="51" mass="6032">MLLVLLAGLLIQAHVQQADAVAIQRRRWRGRWLSEREGPEEEFGCPRIFEW</sequence>